<evidence type="ECO:0000313" key="10">
    <source>
        <dbReference type="EMBL" id="QCR05528.1"/>
    </source>
</evidence>
<dbReference type="GO" id="GO:0006826">
    <property type="term" value="P:iron ion transport"/>
    <property type="evidence" value="ECO:0007669"/>
    <property type="project" value="UniProtKB-KW"/>
</dbReference>
<organism evidence="9 11">
    <name type="scientific">Brenneria nigrifluens DSM 30175 = ATCC 13028</name>
    <dbReference type="NCBI Taxonomy" id="1121120"/>
    <lineage>
        <taxon>Bacteria</taxon>
        <taxon>Pseudomonadati</taxon>
        <taxon>Pseudomonadota</taxon>
        <taxon>Gammaproteobacteria</taxon>
        <taxon>Enterobacterales</taxon>
        <taxon>Pectobacteriaceae</taxon>
        <taxon>Brenneria</taxon>
    </lineage>
</organism>
<dbReference type="Pfam" id="PF13304">
    <property type="entry name" value="AAA_21"/>
    <property type="match status" value="1"/>
</dbReference>
<dbReference type="EMBL" id="QDKK01000001">
    <property type="protein sequence ID" value="PWC26088.1"/>
    <property type="molecule type" value="Genomic_DNA"/>
</dbReference>
<dbReference type="InterPro" id="IPR003959">
    <property type="entry name" value="ATPase_AAA_core"/>
</dbReference>
<feature type="domain" description="AAA+ ATPase" evidence="8">
    <location>
        <begin position="41"/>
        <end position="212"/>
    </location>
</feature>
<dbReference type="AlphaFoldDB" id="A0A2U1UWS1"/>
<dbReference type="CDD" id="cd00267">
    <property type="entry name" value="ABC_ATPase"/>
    <property type="match status" value="1"/>
</dbReference>
<keyword evidence="6" id="KW-0406">Ion transport</keyword>
<evidence type="ECO:0000256" key="2">
    <source>
        <dbReference type="ARBA" id="ARBA00022448"/>
    </source>
</evidence>
<protein>
    <submittedName>
        <fullName evidence="9">AAA family ATPase</fullName>
    </submittedName>
    <submittedName>
        <fullName evidence="10">ATP-binding cassette domain-containing protein</fullName>
    </submittedName>
</protein>
<keyword evidence="10" id="KW-0547">Nucleotide-binding</keyword>
<accession>A0A2U1UWS1</accession>
<evidence type="ECO:0000313" key="9">
    <source>
        <dbReference type="EMBL" id="PWC26088.1"/>
    </source>
</evidence>
<dbReference type="Proteomes" id="UP000303847">
    <property type="component" value="Chromosome"/>
</dbReference>
<dbReference type="Proteomes" id="UP000295985">
    <property type="component" value="Unassembled WGS sequence"/>
</dbReference>
<evidence type="ECO:0000256" key="5">
    <source>
        <dbReference type="ARBA" id="ARBA00023004"/>
    </source>
</evidence>
<keyword evidence="4" id="KW-0410">Iron transport</keyword>
<evidence type="ECO:0000313" key="12">
    <source>
        <dbReference type="Proteomes" id="UP000303847"/>
    </source>
</evidence>
<dbReference type="InterPro" id="IPR038729">
    <property type="entry name" value="Rad50/SbcC_AAA"/>
</dbReference>
<keyword evidence="3" id="KW-1003">Cell membrane</keyword>
<keyword evidence="12" id="KW-1185">Reference proteome</keyword>
<reference evidence="10 12" key="2">
    <citation type="submission" date="2018-11" db="EMBL/GenBank/DDBJ databases">
        <title>Genome sequences of Brenneria nigrifluens and Brenneria rubrifaciens.</title>
        <authorList>
            <person name="Poret-Peterson A.T."/>
            <person name="McClean A.E."/>
            <person name="Kluepfel D.A."/>
        </authorList>
    </citation>
    <scope>NUCLEOTIDE SEQUENCE [LARGE SCALE GENOMIC DNA]</scope>
    <source>
        <strain evidence="10 12">ATCC 13028</strain>
    </source>
</reference>
<evidence type="ECO:0000256" key="7">
    <source>
        <dbReference type="ARBA" id="ARBA00023136"/>
    </source>
</evidence>
<evidence type="ECO:0000256" key="6">
    <source>
        <dbReference type="ARBA" id="ARBA00023065"/>
    </source>
</evidence>
<evidence type="ECO:0000259" key="8">
    <source>
        <dbReference type="SMART" id="SM00382"/>
    </source>
</evidence>
<name>A0A2U1UWS1_9GAMM</name>
<dbReference type="PANTHER" id="PTHR42771">
    <property type="entry name" value="IRON(3+)-HYDROXAMATE IMPORT ATP-BINDING PROTEIN FHUC"/>
    <property type="match status" value="1"/>
</dbReference>
<dbReference type="EMBL" id="CP034036">
    <property type="protein sequence ID" value="QCR05528.1"/>
    <property type="molecule type" value="Genomic_DNA"/>
</dbReference>
<keyword evidence="10" id="KW-0067">ATP-binding</keyword>
<dbReference type="Gene3D" id="3.40.50.300">
    <property type="entry name" value="P-loop containing nucleotide triphosphate hydrolases"/>
    <property type="match status" value="2"/>
</dbReference>
<evidence type="ECO:0000313" key="11">
    <source>
        <dbReference type="Proteomes" id="UP000295985"/>
    </source>
</evidence>
<dbReference type="Pfam" id="PF13476">
    <property type="entry name" value="AAA_23"/>
    <property type="match status" value="1"/>
</dbReference>
<keyword evidence="2" id="KW-0813">Transport</keyword>
<gene>
    <name evidence="9" type="ORF">DDT54_01850</name>
    <name evidence="10" type="ORF">EH206_15865</name>
</gene>
<proteinExistence type="predicted"/>
<evidence type="ECO:0000256" key="3">
    <source>
        <dbReference type="ARBA" id="ARBA00022475"/>
    </source>
</evidence>
<dbReference type="InterPro" id="IPR003593">
    <property type="entry name" value="AAA+_ATPase"/>
</dbReference>
<sequence>MENAVKPYLQRVCFNPKKTIESDSYPFNIPAIKALEEITFHSDVTFLVGENGSGKSTLLEALAILLGLNTQGGSTPLNISSTEHGAAPLYEYLLPVRGPYRPQDGYFLRAESFFNVATYRDERASLKSVDYKKIHHHSHGEAFITLITQKFTGHGIYLMDEPETALSPNRQLAALRAIHELVQKGSQFIIATHSPIILSYPQSRIYKFSKSGLFEVSYEDTEHFFITRDYMNNYPKRLKQLLE</sequence>
<evidence type="ECO:0000256" key="1">
    <source>
        <dbReference type="ARBA" id="ARBA00004202"/>
    </source>
</evidence>
<dbReference type="SMART" id="SM00382">
    <property type="entry name" value="AAA"/>
    <property type="match status" value="1"/>
</dbReference>
<dbReference type="GO" id="GO:0016887">
    <property type="term" value="F:ATP hydrolysis activity"/>
    <property type="evidence" value="ECO:0007669"/>
    <property type="project" value="InterPro"/>
</dbReference>
<dbReference type="PANTHER" id="PTHR42771:SF2">
    <property type="entry name" value="IRON(3+)-HYDROXAMATE IMPORT ATP-BINDING PROTEIN FHUC"/>
    <property type="match status" value="1"/>
</dbReference>
<reference evidence="9 11" key="1">
    <citation type="submission" date="2018-04" db="EMBL/GenBank/DDBJ databases">
        <title>Brenneria corticis sp.nov.</title>
        <authorList>
            <person name="Li Y."/>
        </authorList>
    </citation>
    <scope>NUCLEOTIDE SEQUENCE [LARGE SCALE GENOMIC DNA]</scope>
    <source>
        <strain evidence="9 11">LMG 2694</strain>
    </source>
</reference>
<keyword evidence="5" id="KW-0408">Iron</keyword>
<keyword evidence="7" id="KW-0472">Membrane</keyword>
<dbReference type="InterPro" id="IPR027417">
    <property type="entry name" value="P-loop_NTPase"/>
</dbReference>
<dbReference type="GO" id="GO:0005524">
    <property type="term" value="F:ATP binding"/>
    <property type="evidence" value="ECO:0007669"/>
    <property type="project" value="UniProtKB-KW"/>
</dbReference>
<dbReference type="OrthoDB" id="9784297at2"/>
<dbReference type="RefSeq" id="WP_009113834.1">
    <property type="nucleotide sequence ID" value="NZ_CP034036.1"/>
</dbReference>
<dbReference type="SUPFAM" id="SSF52540">
    <property type="entry name" value="P-loop containing nucleoside triphosphate hydrolases"/>
    <property type="match status" value="1"/>
</dbReference>
<dbReference type="GO" id="GO:0005886">
    <property type="term" value="C:plasma membrane"/>
    <property type="evidence" value="ECO:0007669"/>
    <property type="project" value="UniProtKB-SubCell"/>
</dbReference>
<dbReference type="GO" id="GO:0006302">
    <property type="term" value="P:double-strand break repair"/>
    <property type="evidence" value="ECO:0007669"/>
    <property type="project" value="InterPro"/>
</dbReference>
<dbReference type="InterPro" id="IPR051535">
    <property type="entry name" value="Siderophore_ABC-ATPase"/>
</dbReference>
<comment type="subcellular location">
    <subcellularLocation>
        <location evidence="1">Cell membrane</location>
        <topology evidence="1">Peripheral membrane protein</topology>
    </subcellularLocation>
</comment>
<evidence type="ECO:0000256" key="4">
    <source>
        <dbReference type="ARBA" id="ARBA00022496"/>
    </source>
</evidence>